<accession>A0A7I8LHF0</accession>
<dbReference type="InterPro" id="IPR004263">
    <property type="entry name" value="Exostosin"/>
</dbReference>
<keyword evidence="3" id="KW-0808">Transferase</keyword>
<name>A0A7I8LHF0_SPIIN</name>
<evidence type="ECO:0000256" key="2">
    <source>
        <dbReference type="ARBA" id="ARBA00010271"/>
    </source>
</evidence>
<dbReference type="Proteomes" id="UP000663760">
    <property type="component" value="Chromosome 15"/>
</dbReference>
<dbReference type="PANTHER" id="PTHR11062:SF210">
    <property type="entry name" value="EXOSTOSIN FAMILY PROTEIN"/>
    <property type="match status" value="1"/>
</dbReference>
<feature type="region of interest" description="Disordered" evidence="6">
    <location>
        <begin position="61"/>
        <end position="106"/>
    </location>
</feature>
<dbReference type="EMBL" id="LR746278">
    <property type="protein sequence ID" value="CAA7408728.1"/>
    <property type="molecule type" value="Genomic_DNA"/>
</dbReference>
<protein>
    <recommendedName>
        <fullName evidence="7">Exostosin GT47 domain-containing protein</fullName>
    </recommendedName>
</protein>
<evidence type="ECO:0000256" key="5">
    <source>
        <dbReference type="ARBA" id="ARBA00023034"/>
    </source>
</evidence>
<comment type="subcellular location">
    <subcellularLocation>
        <location evidence="1">Golgi apparatus membrane</location>
        <topology evidence="1">Single-pass type II membrane protein</topology>
    </subcellularLocation>
</comment>
<dbReference type="Pfam" id="PF03016">
    <property type="entry name" value="Exostosin_GT47"/>
    <property type="match status" value="1"/>
</dbReference>
<dbReference type="AlphaFoldDB" id="A0A7I8LHF0"/>
<sequence>MLGIQKDSAQLPTLCHPGVRVLALATALIAFAVLAFQNSEISPGSLPSVLLPSIENGSIPSPFAMEKPADPGRNSSVPGSVSPPLEHRKVNASSESEIVRGSDNSSHIVEATKRKTTNQTTATAEEMEASSCEVGMIPAVSRKTRTDPLSIPEMNQILSDNRRSSCSMVPRWSSKTDLQILRARREIENAPIVEKDPELYAPAFRNISMFKRSYELMEKTLKVYVYKEGEKPIFHSPQLTGIYSSEGWFMKNMEGSTRFRVEDPTKAHLFYIPFSSKILREKLFFPGSHRKYIIQYLKDYVATIAGKYPFWNRTGGADHFFAACHDWAPAETQEVMGKTIRALCNANLARMYELGKDVTLPEANVHDSKNPMQGSGGRSAGERPVLAFFAGKMHGHLRPLLLQQWRNRDNDIKVFGPLGRGARKQNATMSYAEYMRSSRYCICPRGYEVHSPRVVEAIFYQCVPAIISDNFVPPLFEVLNWEAFSVVVAEKDVPRLKEILLSIPEKKYLALQAGVRGVRRHFLWHNMPERYDAFHMTLHSVWFNRVFQFKPRLLQ</sequence>
<dbReference type="GO" id="GO:0000139">
    <property type="term" value="C:Golgi membrane"/>
    <property type="evidence" value="ECO:0007669"/>
    <property type="project" value="UniProtKB-SubCell"/>
</dbReference>
<reference evidence="8" key="1">
    <citation type="submission" date="2020-02" db="EMBL/GenBank/DDBJ databases">
        <authorList>
            <person name="Scholz U."/>
            <person name="Mascher M."/>
            <person name="Fiebig A."/>
        </authorList>
    </citation>
    <scope>NUCLEOTIDE SEQUENCE</scope>
</reference>
<dbReference type="InterPro" id="IPR040911">
    <property type="entry name" value="Exostosin_GT47"/>
</dbReference>
<dbReference type="OrthoDB" id="1924787at2759"/>
<keyword evidence="5" id="KW-0333">Golgi apparatus</keyword>
<organism evidence="8 9">
    <name type="scientific">Spirodela intermedia</name>
    <name type="common">Intermediate duckweed</name>
    <dbReference type="NCBI Taxonomy" id="51605"/>
    <lineage>
        <taxon>Eukaryota</taxon>
        <taxon>Viridiplantae</taxon>
        <taxon>Streptophyta</taxon>
        <taxon>Embryophyta</taxon>
        <taxon>Tracheophyta</taxon>
        <taxon>Spermatophyta</taxon>
        <taxon>Magnoliopsida</taxon>
        <taxon>Liliopsida</taxon>
        <taxon>Araceae</taxon>
        <taxon>Lemnoideae</taxon>
        <taxon>Spirodela</taxon>
    </lineage>
</organism>
<comment type="similarity">
    <text evidence="2">Belongs to the glycosyltransferase 47 family.</text>
</comment>
<evidence type="ECO:0000256" key="3">
    <source>
        <dbReference type="ARBA" id="ARBA00022676"/>
    </source>
</evidence>
<gene>
    <name evidence="8" type="ORF">SI8410_15019406</name>
</gene>
<keyword evidence="9" id="KW-1185">Reference proteome</keyword>
<evidence type="ECO:0000256" key="6">
    <source>
        <dbReference type="SAM" id="MobiDB-lite"/>
    </source>
</evidence>
<keyword evidence="3" id="KW-0328">Glycosyltransferase</keyword>
<evidence type="ECO:0000313" key="9">
    <source>
        <dbReference type="Proteomes" id="UP000663760"/>
    </source>
</evidence>
<keyword evidence="4" id="KW-0812">Transmembrane</keyword>
<keyword evidence="4" id="KW-0735">Signal-anchor</keyword>
<proteinExistence type="inferred from homology"/>
<evidence type="ECO:0000259" key="7">
    <source>
        <dbReference type="Pfam" id="PF03016"/>
    </source>
</evidence>
<feature type="compositionally biased region" description="Polar residues" evidence="6">
    <location>
        <begin position="91"/>
        <end position="106"/>
    </location>
</feature>
<feature type="domain" description="Exostosin GT47" evidence="7">
    <location>
        <begin position="218"/>
        <end position="501"/>
    </location>
</feature>
<evidence type="ECO:0000313" key="8">
    <source>
        <dbReference type="EMBL" id="CAA7408728.1"/>
    </source>
</evidence>
<evidence type="ECO:0000256" key="4">
    <source>
        <dbReference type="ARBA" id="ARBA00022968"/>
    </source>
</evidence>
<evidence type="ECO:0000256" key="1">
    <source>
        <dbReference type="ARBA" id="ARBA00004323"/>
    </source>
</evidence>
<dbReference type="GO" id="GO:0016757">
    <property type="term" value="F:glycosyltransferase activity"/>
    <property type="evidence" value="ECO:0007669"/>
    <property type="project" value="UniProtKB-KW"/>
</dbReference>
<dbReference type="PANTHER" id="PTHR11062">
    <property type="entry name" value="EXOSTOSIN HEPARAN SULFATE GLYCOSYLTRANSFERASE -RELATED"/>
    <property type="match status" value="1"/>
</dbReference>